<dbReference type="GO" id="GO:0071916">
    <property type="term" value="F:dipeptide transmembrane transporter activity"/>
    <property type="evidence" value="ECO:0007669"/>
    <property type="project" value="TreeGrafter"/>
</dbReference>
<keyword evidence="3" id="KW-1003">Cell membrane</keyword>
<dbReference type="GO" id="GO:0005886">
    <property type="term" value="C:plasma membrane"/>
    <property type="evidence" value="ECO:0007669"/>
    <property type="project" value="UniProtKB-SubCell"/>
</dbReference>
<evidence type="ECO:0000256" key="1">
    <source>
        <dbReference type="ARBA" id="ARBA00004651"/>
    </source>
</evidence>
<dbReference type="SUPFAM" id="SSF161098">
    <property type="entry name" value="MetI-like"/>
    <property type="match status" value="1"/>
</dbReference>
<dbReference type="PANTHER" id="PTHR43163:SF6">
    <property type="entry name" value="DIPEPTIDE TRANSPORT SYSTEM PERMEASE PROTEIN DPPB-RELATED"/>
    <property type="match status" value="1"/>
</dbReference>
<keyword evidence="2 7" id="KW-0813">Transport</keyword>
<keyword evidence="6 7" id="KW-0472">Membrane</keyword>
<dbReference type="PANTHER" id="PTHR43163">
    <property type="entry name" value="DIPEPTIDE TRANSPORT SYSTEM PERMEASE PROTEIN DPPB-RELATED"/>
    <property type="match status" value="1"/>
</dbReference>
<feature type="transmembrane region" description="Helical" evidence="7">
    <location>
        <begin position="138"/>
        <end position="165"/>
    </location>
</feature>
<evidence type="ECO:0000256" key="2">
    <source>
        <dbReference type="ARBA" id="ARBA00022448"/>
    </source>
</evidence>
<name>A0A1E4R6T8_9BACI</name>
<dbReference type="AlphaFoldDB" id="A0A1E4R6T8"/>
<dbReference type="Pfam" id="PF00528">
    <property type="entry name" value="BPD_transp_1"/>
    <property type="match status" value="1"/>
</dbReference>
<feature type="transmembrane region" description="Helical" evidence="7">
    <location>
        <begin position="244"/>
        <end position="266"/>
    </location>
</feature>
<keyword evidence="5 7" id="KW-1133">Transmembrane helix</keyword>
<evidence type="ECO:0000256" key="4">
    <source>
        <dbReference type="ARBA" id="ARBA00022692"/>
    </source>
</evidence>
<evidence type="ECO:0000313" key="9">
    <source>
        <dbReference type="EMBL" id="ODV56186.1"/>
    </source>
</evidence>
<proteinExistence type="inferred from homology"/>
<dbReference type="CDD" id="cd06261">
    <property type="entry name" value="TM_PBP2"/>
    <property type="match status" value="1"/>
</dbReference>
<accession>A0A1E4R6T8</accession>
<feature type="transmembrane region" description="Helical" evidence="7">
    <location>
        <begin position="286"/>
        <end position="308"/>
    </location>
</feature>
<comment type="similarity">
    <text evidence="7">Belongs to the binding-protein-dependent transport system permease family.</text>
</comment>
<dbReference type="Gene3D" id="1.10.3720.10">
    <property type="entry name" value="MetI-like"/>
    <property type="match status" value="1"/>
</dbReference>
<comment type="subcellular location">
    <subcellularLocation>
        <location evidence="1 7">Cell membrane</location>
        <topology evidence="1 7">Multi-pass membrane protein</topology>
    </subcellularLocation>
</comment>
<dbReference type="InterPro" id="IPR000515">
    <property type="entry name" value="MetI-like"/>
</dbReference>
<dbReference type="InterPro" id="IPR045621">
    <property type="entry name" value="BPD_transp_1_N"/>
</dbReference>
<organism evidence="9 10">
    <name type="scientific">Lysinibacillus fusiformis</name>
    <dbReference type="NCBI Taxonomy" id="28031"/>
    <lineage>
        <taxon>Bacteria</taxon>
        <taxon>Bacillati</taxon>
        <taxon>Bacillota</taxon>
        <taxon>Bacilli</taxon>
        <taxon>Bacillales</taxon>
        <taxon>Bacillaceae</taxon>
        <taxon>Lysinibacillus</taxon>
    </lineage>
</organism>
<dbReference type="EMBL" id="MECQ01000001">
    <property type="protein sequence ID" value="ODV56186.1"/>
    <property type="molecule type" value="Genomic_DNA"/>
</dbReference>
<evidence type="ECO:0000256" key="5">
    <source>
        <dbReference type="ARBA" id="ARBA00022989"/>
    </source>
</evidence>
<feature type="transmembrane region" description="Helical" evidence="7">
    <location>
        <begin position="105"/>
        <end position="126"/>
    </location>
</feature>
<evidence type="ECO:0000256" key="3">
    <source>
        <dbReference type="ARBA" id="ARBA00022475"/>
    </source>
</evidence>
<feature type="transmembrane region" description="Helical" evidence="7">
    <location>
        <begin position="185"/>
        <end position="206"/>
    </location>
</feature>
<sequence length="322" mass="35163">MIAKWLGKRVIMGTIVLIIVSFLSFFMMHAAPGNPAAAYYGGNAQTLTTAEKERIEQAFGLDQPVLLQYGTWLGEALQGNLGYSAKEGRPVLTILLERLPNTLQLVTLTLVLVTIASIWLGLQAGMKEGSLLDRGLSIFSIASSAIPPFWLGILFIMVFSITLGWFPSSGMNDVRGDGGFGDRLYHMALPLTVLVISHVGIFARFLQDSVKVENHSYYIQVARANGVSEREIRSIILRNAVIPYINYIGVTIPSFFGGSIVVETLFGWSGLGQLLVKSVMIKDFPVLMGAILIIGVVVVICLFVIDILMIGLNPRLRRGGFV</sequence>
<feature type="domain" description="ABC transmembrane type-1" evidence="8">
    <location>
        <begin position="99"/>
        <end position="309"/>
    </location>
</feature>
<feature type="transmembrane region" description="Helical" evidence="7">
    <location>
        <begin position="12"/>
        <end position="31"/>
    </location>
</feature>
<evidence type="ECO:0000256" key="6">
    <source>
        <dbReference type="ARBA" id="ARBA00023136"/>
    </source>
</evidence>
<evidence type="ECO:0000313" key="10">
    <source>
        <dbReference type="Proteomes" id="UP000094784"/>
    </source>
</evidence>
<dbReference type="InterPro" id="IPR035906">
    <property type="entry name" value="MetI-like_sf"/>
</dbReference>
<evidence type="ECO:0000256" key="7">
    <source>
        <dbReference type="RuleBase" id="RU363032"/>
    </source>
</evidence>
<gene>
    <name evidence="9" type="ORF">BG258_09890</name>
</gene>
<comment type="caution">
    <text evidence="9">The sequence shown here is derived from an EMBL/GenBank/DDBJ whole genome shotgun (WGS) entry which is preliminary data.</text>
</comment>
<reference evidence="9 10" key="1">
    <citation type="submission" date="2016-09" db="EMBL/GenBank/DDBJ databases">
        <title>Draft genome sequence of the soil isolate, Lysinibacillus fusiformis M5, a potential hypoxanthine producer.</title>
        <authorList>
            <person name="Gallegos-Monterrosa R."/>
            <person name="Maroti G."/>
            <person name="Balint B."/>
            <person name="Kovacs A.T."/>
        </authorList>
    </citation>
    <scope>NUCLEOTIDE SEQUENCE [LARGE SCALE GENOMIC DNA]</scope>
    <source>
        <strain evidence="9 10">M5</strain>
    </source>
</reference>
<dbReference type="PROSITE" id="PS50928">
    <property type="entry name" value="ABC_TM1"/>
    <property type="match status" value="1"/>
</dbReference>
<dbReference type="Pfam" id="PF19300">
    <property type="entry name" value="BPD_transp_1_N"/>
    <property type="match status" value="1"/>
</dbReference>
<protein>
    <submittedName>
        <fullName evidence="9">Peptide ABC transporter permease</fullName>
    </submittedName>
</protein>
<evidence type="ECO:0000259" key="8">
    <source>
        <dbReference type="PROSITE" id="PS50928"/>
    </source>
</evidence>
<keyword evidence="4 7" id="KW-0812">Transmembrane</keyword>
<dbReference type="OrthoDB" id="9773683at2"/>
<dbReference type="RefSeq" id="WP_069481192.1">
    <property type="nucleotide sequence ID" value="NZ_KV766182.1"/>
</dbReference>
<dbReference type="Proteomes" id="UP000094784">
    <property type="component" value="Unassembled WGS sequence"/>
</dbReference>